<name>A0A8J3VX82_9ACTN</name>
<accession>A0A8J3VX82</accession>
<feature type="domain" description="HAMP" evidence="13">
    <location>
        <begin position="225"/>
        <end position="278"/>
    </location>
</feature>
<dbReference type="Pfam" id="PF00672">
    <property type="entry name" value="HAMP"/>
    <property type="match status" value="1"/>
</dbReference>
<feature type="transmembrane region" description="Helical" evidence="11">
    <location>
        <begin position="203"/>
        <end position="224"/>
    </location>
</feature>
<keyword evidence="4" id="KW-0597">Phosphoprotein</keyword>
<dbReference type="PANTHER" id="PTHR45436:SF5">
    <property type="entry name" value="SENSOR HISTIDINE KINASE TRCS"/>
    <property type="match status" value="1"/>
</dbReference>
<dbReference type="Pfam" id="PF00512">
    <property type="entry name" value="HisKA"/>
    <property type="match status" value="1"/>
</dbReference>
<evidence type="ECO:0000256" key="6">
    <source>
        <dbReference type="ARBA" id="ARBA00022692"/>
    </source>
</evidence>
<sequence length="488" mass="52149">MTHRPGIRQPRLKTAPRGVMARTVFGVGLVMLVLLTAIGLWGRQRVYNNQLASSRILAEQEVSEILAGAAASSLSTDEHTVFPYLLLTGENLPFELVNDDGVIMSSSGMLKPFENNDRPLMAAPPPGEPLAPYREEPVTFASRPGNPLSALSVIAVVGTLPGAATDSLKAGARQAGALSPATYRAYVFITPFAAQHARSRFDWLLLAGIPAVAAAVAAAAAWIVRRPLRAVEAIRARAATITGTSLQQRVPVPESRDEIAALAGTINDTLTRLEQSATSQRQFVADAAHELRSPIATMLATVQIARTHRVPDDDPEFFDRIERATGRLQHLTDDLLLLARIDANEPYTFELVELRSIVLAALRPPATLVDGPAVAVRGDTRQLERAIGNLVDNAIRHADSAVTVSVATGGGTARVAVHNDGTPIDPADRERIFQRFVRLDADRARDRGGSGLGLAITREIARRHGGDVTTVPQPSGAEFILELPAAGG</sequence>
<evidence type="ECO:0000313" key="14">
    <source>
        <dbReference type="EMBL" id="GIH21596.1"/>
    </source>
</evidence>
<keyword evidence="9" id="KW-0902">Two-component regulatory system</keyword>
<organism evidence="14 15">
    <name type="scientific">Rugosimonospora africana</name>
    <dbReference type="NCBI Taxonomy" id="556532"/>
    <lineage>
        <taxon>Bacteria</taxon>
        <taxon>Bacillati</taxon>
        <taxon>Actinomycetota</taxon>
        <taxon>Actinomycetes</taxon>
        <taxon>Micromonosporales</taxon>
        <taxon>Micromonosporaceae</taxon>
        <taxon>Rugosimonospora</taxon>
    </lineage>
</organism>
<keyword evidence="15" id="KW-1185">Reference proteome</keyword>
<dbReference type="SMART" id="SM00387">
    <property type="entry name" value="HATPase_c"/>
    <property type="match status" value="1"/>
</dbReference>
<dbReference type="Gene3D" id="1.10.287.130">
    <property type="match status" value="1"/>
</dbReference>
<evidence type="ECO:0000256" key="4">
    <source>
        <dbReference type="ARBA" id="ARBA00022553"/>
    </source>
</evidence>
<dbReference type="SUPFAM" id="SSF47384">
    <property type="entry name" value="Homodimeric domain of signal transducing histidine kinase"/>
    <property type="match status" value="1"/>
</dbReference>
<dbReference type="InterPro" id="IPR003594">
    <property type="entry name" value="HATPase_dom"/>
</dbReference>
<dbReference type="InterPro" id="IPR004358">
    <property type="entry name" value="Sig_transdc_His_kin-like_C"/>
</dbReference>
<evidence type="ECO:0000256" key="9">
    <source>
        <dbReference type="ARBA" id="ARBA00023012"/>
    </source>
</evidence>
<feature type="domain" description="Histidine kinase" evidence="12">
    <location>
        <begin position="286"/>
        <end position="487"/>
    </location>
</feature>
<dbReference type="AlphaFoldDB" id="A0A8J3VX82"/>
<dbReference type="CDD" id="cd00082">
    <property type="entry name" value="HisKA"/>
    <property type="match status" value="1"/>
</dbReference>
<dbReference type="Gene3D" id="6.10.340.10">
    <property type="match status" value="1"/>
</dbReference>
<dbReference type="SUPFAM" id="SSF55874">
    <property type="entry name" value="ATPase domain of HSP90 chaperone/DNA topoisomerase II/histidine kinase"/>
    <property type="match status" value="1"/>
</dbReference>
<dbReference type="Gene3D" id="3.30.565.10">
    <property type="entry name" value="Histidine kinase-like ATPase, C-terminal domain"/>
    <property type="match status" value="1"/>
</dbReference>
<evidence type="ECO:0000256" key="11">
    <source>
        <dbReference type="SAM" id="Phobius"/>
    </source>
</evidence>
<dbReference type="InterPro" id="IPR036097">
    <property type="entry name" value="HisK_dim/P_sf"/>
</dbReference>
<dbReference type="PRINTS" id="PR00344">
    <property type="entry name" value="BCTRLSENSOR"/>
</dbReference>
<keyword evidence="10 11" id="KW-0472">Membrane</keyword>
<evidence type="ECO:0000313" key="15">
    <source>
        <dbReference type="Proteomes" id="UP000642748"/>
    </source>
</evidence>
<reference evidence="14" key="1">
    <citation type="submission" date="2021-01" db="EMBL/GenBank/DDBJ databases">
        <title>Whole genome shotgun sequence of Rugosimonospora africana NBRC 104875.</title>
        <authorList>
            <person name="Komaki H."/>
            <person name="Tamura T."/>
        </authorList>
    </citation>
    <scope>NUCLEOTIDE SEQUENCE</scope>
    <source>
        <strain evidence="14">NBRC 104875</strain>
    </source>
</reference>
<dbReference type="EMBL" id="BONZ01000142">
    <property type="protein sequence ID" value="GIH21596.1"/>
    <property type="molecule type" value="Genomic_DNA"/>
</dbReference>
<comment type="subcellular location">
    <subcellularLocation>
        <location evidence="2">Cell membrane</location>
    </subcellularLocation>
</comment>
<keyword evidence="7 14" id="KW-0418">Kinase</keyword>
<evidence type="ECO:0000256" key="8">
    <source>
        <dbReference type="ARBA" id="ARBA00022989"/>
    </source>
</evidence>
<keyword evidence="6 11" id="KW-0812">Transmembrane</keyword>
<dbReference type="Proteomes" id="UP000642748">
    <property type="component" value="Unassembled WGS sequence"/>
</dbReference>
<keyword evidence="8 11" id="KW-1133">Transmembrane helix</keyword>
<dbReference type="Pfam" id="PF02518">
    <property type="entry name" value="HATPase_c"/>
    <property type="match status" value="1"/>
</dbReference>
<dbReference type="PROSITE" id="PS50109">
    <property type="entry name" value="HIS_KIN"/>
    <property type="match status" value="1"/>
</dbReference>
<dbReference type="InterPro" id="IPR050428">
    <property type="entry name" value="TCS_sensor_his_kinase"/>
</dbReference>
<dbReference type="InterPro" id="IPR003660">
    <property type="entry name" value="HAMP_dom"/>
</dbReference>
<dbReference type="InterPro" id="IPR003661">
    <property type="entry name" value="HisK_dim/P_dom"/>
</dbReference>
<evidence type="ECO:0000256" key="3">
    <source>
        <dbReference type="ARBA" id="ARBA00012438"/>
    </source>
</evidence>
<dbReference type="CDD" id="cd00075">
    <property type="entry name" value="HATPase"/>
    <property type="match status" value="1"/>
</dbReference>
<dbReference type="GO" id="GO:0005886">
    <property type="term" value="C:plasma membrane"/>
    <property type="evidence" value="ECO:0007669"/>
    <property type="project" value="UniProtKB-SubCell"/>
</dbReference>
<evidence type="ECO:0000259" key="13">
    <source>
        <dbReference type="PROSITE" id="PS50885"/>
    </source>
</evidence>
<dbReference type="SMART" id="SM00304">
    <property type="entry name" value="HAMP"/>
    <property type="match status" value="1"/>
</dbReference>
<dbReference type="SMART" id="SM00388">
    <property type="entry name" value="HisKA"/>
    <property type="match status" value="1"/>
</dbReference>
<evidence type="ECO:0000259" key="12">
    <source>
        <dbReference type="PROSITE" id="PS50109"/>
    </source>
</evidence>
<gene>
    <name evidence="14" type="ORF">Raf01_97680</name>
</gene>
<protein>
    <recommendedName>
        <fullName evidence="3">histidine kinase</fullName>
        <ecNumber evidence="3">2.7.13.3</ecNumber>
    </recommendedName>
</protein>
<evidence type="ECO:0000256" key="7">
    <source>
        <dbReference type="ARBA" id="ARBA00022777"/>
    </source>
</evidence>
<evidence type="ECO:0000256" key="1">
    <source>
        <dbReference type="ARBA" id="ARBA00000085"/>
    </source>
</evidence>
<dbReference type="PROSITE" id="PS50885">
    <property type="entry name" value="HAMP"/>
    <property type="match status" value="1"/>
</dbReference>
<dbReference type="CDD" id="cd06225">
    <property type="entry name" value="HAMP"/>
    <property type="match status" value="1"/>
</dbReference>
<dbReference type="InterPro" id="IPR005467">
    <property type="entry name" value="His_kinase_dom"/>
</dbReference>
<evidence type="ECO:0000256" key="2">
    <source>
        <dbReference type="ARBA" id="ARBA00004236"/>
    </source>
</evidence>
<comment type="caution">
    <text evidence="14">The sequence shown here is derived from an EMBL/GenBank/DDBJ whole genome shotgun (WGS) entry which is preliminary data.</text>
</comment>
<evidence type="ECO:0000256" key="5">
    <source>
        <dbReference type="ARBA" id="ARBA00022679"/>
    </source>
</evidence>
<keyword evidence="5" id="KW-0808">Transferase</keyword>
<proteinExistence type="predicted"/>
<evidence type="ECO:0000256" key="10">
    <source>
        <dbReference type="ARBA" id="ARBA00023136"/>
    </source>
</evidence>
<dbReference type="EC" id="2.7.13.3" evidence="3"/>
<comment type="catalytic activity">
    <reaction evidence="1">
        <text>ATP + protein L-histidine = ADP + protein N-phospho-L-histidine.</text>
        <dbReference type="EC" id="2.7.13.3"/>
    </reaction>
</comment>
<dbReference type="GO" id="GO:0000155">
    <property type="term" value="F:phosphorelay sensor kinase activity"/>
    <property type="evidence" value="ECO:0007669"/>
    <property type="project" value="InterPro"/>
</dbReference>
<dbReference type="InterPro" id="IPR036890">
    <property type="entry name" value="HATPase_C_sf"/>
</dbReference>
<feature type="transmembrane region" description="Helical" evidence="11">
    <location>
        <begin position="20"/>
        <end position="41"/>
    </location>
</feature>
<dbReference type="PANTHER" id="PTHR45436">
    <property type="entry name" value="SENSOR HISTIDINE KINASE YKOH"/>
    <property type="match status" value="1"/>
</dbReference>